<sequence length="273" mass="31123">MLYLKLYLVLLMSLFNYIFIPHDEPITYKDTFNKATHSDYSDAFKIGSQIPNDLLTLKLYNTHSKNHIEAVGKISSDETGKSGNGATAFVIDDYTIITASHVASDKVGNKETKQFYFYPSKADQRVPIKFKVKNFHKSSERDVAVLITQQRLSTKIKPLKIASEQEIKDLKPKEPLYMLGYPNKKPYSGQFMYQSNGYYLKSTKDYIEYIGHLHRTTGFSGSPVLNEHNHVVGLHAHGISPEINTKHQSTRDIYTGGPLITGKTRDFINQHRE</sequence>
<dbReference type="InterPro" id="IPR008256">
    <property type="entry name" value="Peptidase_S1B"/>
</dbReference>
<feature type="active site" description="Charge relay system" evidence="6">
    <location>
        <position position="220"/>
    </location>
</feature>
<keyword evidence="2 7" id="KW-0645">Protease</keyword>
<keyword evidence="3" id="KW-0732">Signal</keyword>
<dbReference type="InterPro" id="IPR009003">
    <property type="entry name" value="Peptidase_S1_PA"/>
</dbReference>
<organism evidence="8 9">
    <name type="scientific">Mammaliicoccus lentus</name>
    <name type="common">Staphylococcus lentus</name>
    <dbReference type="NCBI Taxonomy" id="42858"/>
    <lineage>
        <taxon>Bacteria</taxon>
        <taxon>Bacillati</taxon>
        <taxon>Bacillota</taxon>
        <taxon>Bacilli</taxon>
        <taxon>Bacillales</taxon>
        <taxon>Staphylococcaceae</taxon>
        <taxon>Mammaliicoccus</taxon>
    </lineage>
</organism>
<dbReference type="GO" id="GO:0008236">
    <property type="term" value="F:serine-type peptidase activity"/>
    <property type="evidence" value="ECO:0007669"/>
    <property type="project" value="UniProtKB-KW"/>
</dbReference>
<accession>A0AAX3W4T2</accession>
<comment type="similarity">
    <text evidence="1 7">Belongs to the peptidase S1B family.</text>
</comment>
<evidence type="ECO:0000256" key="7">
    <source>
        <dbReference type="RuleBase" id="RU004296"/>
    </source>
</evidence>
<reference evidence="8" key="1">
    <citation type="journal article" date="2023" name="Antibiotics">
        <title>Prevalence and Molecular Characterization of Methicillin-Resistant Staphylococci (MRS) and Mammaliicocci (MRM) in Dromedary Camels from Algeria: First Detection of SCCmec-mecC Hybrid in Methicillin-Resistant Mammaliicoccus lentus.</title>
        <authorList>
            <person name="Belhout C."/>
            <person name="Boyen F."/>
            <person name="Vereecke N."/>
            <person name="Theuns S."/>
            <person name="Taibi N."/>
            <person name="Stegger M."/>
            <person name="de la Fe-Rodriguez P.Y."/>
            <person name="Bouayad L."/>
            <person name="Elgroud R."/>
            <person name="Butaye P."/>
        </authorList>
    </citation>
    <scope>NUCLEOTIDE SEQUENCE</scope>
    <source>
        <strain evidence="8">7048</strain>
    </source>
</reference>
<keyword evidence="4 7" id="KW-0378">Hydrolase</keyword>
<feature type="active site" description="Charge relay system" evidence="6">
    <location>
        <position position="101"/>
    </location>
</feature>
<feature type="active site" description="Charge relay system" evidence="6">
    <location>
        <position position="142"/>
    </location>
</feature>
<dbReference type="EMBL" id="CP118848">
    <property type="protein sequence ID" value="WHI60378.1"/>
    <property type="molecule type" value="Genomic_DNA"/>
</dbReference>
<dbReference type="RefSeq" id="WP_282862519.1">
    <property type="nucleotide sequence ID" value="NZ_CP118848.1"/>
</dbReference>
<dbReference type="InterPro" id="IPR043504">
    <property type="entry name" value="Peptidase_S1_PA_chymotrypsin"/>
</dbReference>
<evidence type="ECO:0000256" key="5">
    <source>
        <dbReference type="ARBA" id="ARBA00022825"/>
    </source>
</evidence>
<proteinExistence type="inferred from homology"/>
<dbReference type="Proteomes" id="UP001223261">
    <property type="component" value="Chromosome"/>
</dbReference>
<dbReference type="EC" id="3.4.21.-" evidence="7"/>
<evidence type="ECO:0000256" key="1">
    <source>
        <dbReference type="ARBA" id="ARBA00008764"/>
    </source>
</evidence>
<evidence type="ECO:0000256" key="6">
    <source>
        <dbReference type="PIRSR" id="PIRSR608256-1"/>
    </source>
</evidence>
<dbReference type="GO" id="GO:0006508">
    <property type="term" value="P:proteolysis"/>
    <property type="evidence" value="ECO:0007669"/>
    <property type="project" value="UniProtKB-KW"/>
</dbReference>
<evidence type="ECO:0000256" key="4">
    <source>
        <dbReference type="ARBA" id="ARBA00022801"/>
    </source>
</evidence>
<evidence type="ECO:0000313" key="8">
    <source>
        <dbReference type="EMBL" id="WHI60378.1"/>
    </source>
</evidence>
<protein>
    <recommendedName>
        <fullName evidence="7">Serine protease</fullName>
        <ecNumber evidence="7">3.4.21.-</ecNumber>
    </recommendedName>
</protein>
<dbReference type="AlphaFoldDB" id="A0AAX3W4T2"/>
<evidence type="ECO:0000256" key="3">
    <source>
        <dbReference type="ARBA" id="ARBA00022729"/>
    </source>
</evidence>
<dbReference type="Pfam" id="PF13365">
    <property type="entry name" value="Trypsin_2"/>
    <property type="match status" value="1"/>
</dbReference>
<keyword evidence="5 7" id="KW-0720">Serine protease</keyword>
<dbReference type="Gene3D" id="2.40.10.10">
    <property type="entry name" value="Trypsin-like serine proteases"/>
    <property type="match status" value="2"/>
</dbReference>
<gene>
    <name evidence="8" type="ORF">PYH69_01765</name>
</gene>
<dbReference type="SUPFAM" id="SSF50494">
    <property type="entry name" value="Trypsin-like serine proteases"/>
    <property type="match status" value="1"/>
</dbReference>
<dbReference type="PRINTS" id="PR00839">
    <property type="entry name" value="V8PROTEASE"/>
</dbReference>
<evidence type="ECO:0000313" key="9">
    <source>
        <dbReference type="Proteomes" id="UP001223261"/>
    </source>
</evidence>
<name>A0AAX3W4T2_MAMLE</name>
<evidence type="ECO:0000256" key="2">
    <source>
        <dbReference type="ARBA" id="ARBA00022670"/>
    </source>
</evidence>